<name>G3B483_CANTC</name>
<evidence type="ECO:0000256" key="1">
    <source>
        <dbReference type="SAM" id="MobiDB-lite"/>
    </source>
</evidence>
<dbReference type="HOGENOM" id="CLU_451259_0_0_1"/>
<dbReference type="KEGG" id="cten:18250288"/>
<organism evidence="3">
    <name type="scientific">Candida tenuis (strain ATCC 10573 / BCRC 21748 / CBS 615 / JCM 9827 / NBRC 10315 / NRRL Y-1498 / VKM Y-70)</name>
    <name type="common">Yeast</name>
    <name type="synonym">Yamadazyma tenuis</name>
    <dbReference type="NCBI Taxonomy" id="590646"/>
    <lineage>
        <taxon>Eukaryota</taxon>
        <taxon>Fungi</taxon>
        <taxon>Dikarya</taxon>
        <taxon>Ascomycota</taxon>
        <taxon>Saccharomycotina</taxon>
        <taxon>Pichiomycetes</taxon>
        <taxon>Debaryomycetaceae</taxon>
        <taxon>Yamadazyma</taxon>
    </lineage>
</organism>
<proteinExistence type="predicted"/>
<evidence type="ECO:0000313" key="3">
    <source>
        <dbReference type="Proteomes" id="UP000000707"/>
    </source>
</evidence>
<accession>G3B483</accession>
<dbReference type="GeneID" id="18250288"/>
<feature type="compositionally biased region" description="Acidic residues" evidence="1">
    <location>
        <begin position="147"/>
        <end position="161"/>
    </location>
</feature>
<dbReference type="Proteomes" id="UP000000707">
    <property type="component" value="Unassembled WGS sequence"/>
</dbReference>
<reference evidence="2 3" key="1">
    <citation type="journal article" date="2011" name="Proc. Natl. Acad. Sci. U.S.A.">
        <title>Comparative genomics of xylose-fermenting fungi for enhanced biofuel production.</title>
        <authorList>
            <person name="Wohlbach D.J."/>
            <person name="Kuo A."/>
            <person name="Sato T.K."/>
            <person name="Potts K.M."/>
            <person name="Salamov A.A."/>
            <person name="LaButti K.M."/>
            <person name="Sun H."/>
            <person name="Clum A."/>
            <person name="Pangilinan J.L."/>
            <person name="Lindquist E.A."/>
            <person name="Lucas S."/>
            <person name="Lapidus A."/>
            <person name="Jin M."/>
            <person name="Gunawan C."/>
            <person name="Balan V."/>
            <person name="Dale B.E."/>
            <person name="Jeffries T.W."/>
            <person name="Zinkel R."/>
            <person name="Barry K.W."/>
            <person name="Grigoriev I.V."/>
            <person name="Gasch A.P."/>
        </authorList>
    </citation>
    <scope>NUCLEOTIDE SEQUENCE [LARGE SCALE GENOMIC DNA]</scope>
    <source>
        <strain evidence="3">ATCC 10573 / BCRC 21748 / CBS 615 / JCM 9827 / NBRC 10315 / NRRL Y-1498 / VKM Y-70</strain>
    </source>
</reference>
<gene>
    <name evidence="2" type="ORF">CANTEDRAFT_93428</name>
</gene>
<sequence length="605" mass="69533">MSIFRAIWQQGLHLSEIAEKELNKLNARLLEESESTTDSSILTTIQCISTASNAYHSGIRPTLFAKETQTKISIYSAEFIEMSSIMSQRFSSIINVLYLTTSSIISASVFKAMISIPLVAVIFTMICVWLEKLLSKQVPTKPINEEESLDISVEESDDSSSTDERRYSGSIDSEVLYQGDTSFSIHRQSTNLGESRIENFSHQVADKTPETPTHKTTRQFMHPSLLGKLNSQIMENRIQSKEYKIAVNIGNPISSSKIVLQNEVEDKEESYNHGFGISDSYNIGFPAYHVPRFQTKERNTLGHSIQDELDKISRGIQKDMDDQEHELDSLLLEYDKRIAEKTNINQRVRDAHLREIVNSEVQKDLLKFFFPEEELVEVEYSLVIDRNPRHQFDQDMKSWNVEMIKRFRFFVSHKSEDEEAEEYADIIKESMASFIFLLNPKDLDSVLTNELVCLIRDIITYAEDEAINVEHVVLFLYKLLLLSQQSEVHYKIASTNFMVVICVLKQEEFSHIFNELINSEVSKLGLKILVQGFKYYISFNGDDLDSYQMAGFQHLFMDIMSQFKDKSGFNSTDIRIEISDIIEIFNHFHISIDLSAFAVGDMAQI</sequence>
<protein>
    <submittedName>
        <fullName evidence="2">Uncharacterized protein</fullName>
    </submittedName>
</protein>
<feature type="region of interest" description="Disordered" evidence="1">
    <location>
        <begin position="147"/>
        <end position="168"/>
    </location>
</feature>
<evidence type="ECO:0000313" key="2">
    <source>
        <dbReference type="EMBL" id="EGV63920.1"/>
    </source>
</evidence>
<keyword evidence="3" id="KW-1185">Reference proteome</keyword>
<dbReference type="AlphaFoldDB" id="G3B483"/>
<dbReference type="EMBL" id="GL996521">
    <property type="protein sequence ID" value="EGV63920.1"/>
    <property type="molecule type" value="Genomic_DNA"/>
</dbReference>